<organism evidence="2 3">
    <name type="scientific">Hyphomonas beringensis</name>
    <dbReference type="NCBI Taxonomy" id="1280946"/>
    <lineage>
        <taxon>Bacteria</taxon>
        <taxon>Pseudomonadati</taxon>
        <taxon>Pseudomonadota</taxon>
        <taxon>Alphaproteobacteria</taxon>
        <taxon>Hyphomonadales</taxon>
        <taxon>Hyphomonadaceae</taxon>
        <taxon>Hyphomonas</taxon>
    </lineage>
</organism>
<feature type="non-terminal residue" evidence="2">
    <location>
        <position position="1"/>
    </location>
</feature>
<protein>
    <recommendedName>
        <fullName evidence="1">YDG domain-containing protein</fullName>
    </recommendedName>
</protein>
<name>A0A062TY81_9PROT</name>
<dbReference type="Proteomes" id="UP000027037">
    <property type="component" value="Unassembled WGS sequence"/>
</dbReference>
<feature type="domain" description="YDG" evidence="1">
    <location>
        <begin position="2"/>
        <end position="76"/>
    </location>
</feature>
<dbReference type="InterPro" id="IPR041248">
    <property type="entry name" value="YDG"/>
</dbReference>
<comment type="caution">
    <text evidence="2">The sequence shown here is derived from an EMBL/GenBank/DDBJ whole genome shotgun (WGS) entry which is preliminary data.</text>
</comment>
<dbReference type="AlphaFoldDB" id="A0A062TY81"/>
<evidence type="ECO:0000313" key="2">
    <source>
        <dbReference type="EMBL" id="KCZ50448.1"/>
    </source>
</evidence>
<reference evidence="2 3" key="1">
    <citation type="journal article" date="2014" name="Antonie Van Leeuwenhoek">
        <title>Hyphomonas beringensis sp. nov. and Hyphomonas chukchiensis sp. nov., isolated from surface seawater of the Bering Sea and Chukchi Sea.</title>
        <authorList>
            <person name="Li C."/>
            <person name="Lai Q."/>
            <person name="Li G."/>
            <person name="Dong C."/>
            <person name="Wang J."/>
            <person name="Liao Y."/>
            <person name="Shao Z."/>
        </authorList>
    </citation>
    <scope>NUCLEOTIDE SEQUENCE [LARGE SCALE GENOMIC DNA]</scope>
    <source>
        <strain evidence="2 3">25B14_1</strain>
    </source>
</reference>
<accession>A0A062TY81</accession>
<dbReference type="Pfam" id="PF18657">
    <property type="entry name" value="YDG"/>
    <property type="match status" value="1"/>
</dbReference>
<evidence type="ECO:0000259" key="1">
    <source>
        <dbReference type="Pfam" id="PF18657"/>
    </source>
</evidence>
<dbReference type="RefSeq" id="WP_034799875.1">
    <property type="nucleotide sequence ID" value="NZ_AWFF01000110.1"/>
</dbReference>
<dbReference type="EMBL" id="AWFF01000110">
    <property type="protein sequence ID" value="KCZ50448.1"/>
    <property type="molecule type" value="Genomic_DNA"/>
</dbReference>
<proteinExistence type="predicted"/>
<evidence type="ECO:0000313" key="3">
    <source>
        <dbReference type="Proteomes" id="UP000027037"/>
    </source>
</evidence>
<gene>
    <name evidence="2" type="ORF">HY29_18535</name>
</gene>
<sequence length="127" mass="12903">SVANRVYDGTVNMRQQLTLGTLDGVEAVDASLVSIDATSITAELNSKDVGTGKLVTVLGYDLTGAEASNYTVTDPTGLTADIAKRVLTLTNISVVDTLVGVVAADESVGSVTLDANGATGVMVDKKA</sequence>
<feature type="non-terminal residue" evidence="2">
    <location>
        <position position="127"/>
    </location>
</feature>
<keyword evidence="3" id="KW-1185">Reference proteome</keyword>